<dbReference type="STRING" id="5288.A0A5C5G201"/>
<dbReference type="OrthoDB" id="2187549at2759"/>
<dbReference type="GO" id="GO:0016740">
    <property type="term" value="F:transferase activity"/>
    <property type="evidence" value="ECO:0007669"/>
    <property type="project" value="UniProtKB-KW"/>
</dbReference>
<dbReference type="Pfam" id="PF04646">
    <property type="entry name" value="DUF604"/>
    <property type="match status" value="1"/>
</dbReference>
<protein>
    <submittedName>
        <fullName evidence="1">Glycosyltransferase-like protein</fullName>
    </submittedName>
</protein>
<proteinExistence type="predicted"/>
<organism evidence="1 2">
    <name type="scientific">Rhodotorula diobovata</name>
    <dbReference type="NCBI Taxonomy" id="5288"/>
    <lineage>
        <taxon>Eukaryota</taxon>
        <taxon>Fungi</taxon>
        <taxon>Dikarya</taxon>
        <taxon>Basidiomycota</taxon>
        <taxon>Pucciniomycotina</taxon>
        <taxon>Microbotryomycetes</taxon>
        <taxon>Sporidiobolales</taxon>
        <taxon>Sporidiobolaceae</taxon>
        <taxon>Rhodotorula</taxon>
    </lineage>
</organism>
<evidence type="ECO:0000313" key="2">
    <source>
        <dbReference type="Proteomes" id="UP000311382"/>
    </source>
</evidence>
<sequence length="546" mass="60053">MRWRRGLAGTTAATCIALTLLFGRAFHDPTTTSLASRADQGWCAATGLVSPPQGDEADRHRLTVVVRPGNDSGPQAPNQDNTILPDSFHPVLAAQRDALLNKTATALPVNTSVAGQCVEPPTQFLPLLPRPSLSLEHSSRPSPELFFALCTTPKRAVEYSPLWRHFMSGQEDDPLSAAGLAADGGDTPSSTSAGCLVTDAAGQGDAEGLALANAEFRRLGLSCTMRDSSRAGQRYEMRVLGMVNDAWEESERRRTQEGAPPVEWFVFGDDDTWFTDPAMLRETLAGYDSSEPHILGSFSETRSNYDAFGRIVFGGAGLAISRALMSRMQPLVDECSTRFARVYGGDGIIASPPPSSHCAALLLDVPLPILVDEVPGLRQMDIRGDATGYMTAGTAPFLSLHHWTGWLTLVPGVPGKETIELFAKAVTALGGPNFLRRWVFDGGLVVFTAGYSVQLHRNALTEEDLERIEWTWKNHEPRRLSRRKQLEGREKITYYLTAVEELEPGLTRLRHTSSLKTLQDGVREIDVLLDTRSERRFPWWDRWRLG</sequence>
<comment type="caution">
    <text evidence="1">The sequence shown here is derived from an EMBL/GenBank/DDBJ whole genome shotgun (WGS) entry which is preliminary data.</text>
</comment>
<name>A0A5C5G201_9BASI</name>
<reference evidence="1 2" key="1">
    <citation type="submission" date="2019-03" db="EMBL/GenBank/DDBJ databases">
        <title>Rhodosporidium diobovatum UCD-FST 08-225 genome sequencing, assembly, and annotation.</title>
        <authorList>
            <person name="Fakankun I.U."/>
            <person name="Fristensky B."/>
            <person name="Levin D.B."/>
        </authorList>
    </citation>
    <scope>NUCLEOTIDE SEQUENCE [LARGE SCALE GENOMIC DNA]</scope>
    <source>
        <strain evidence="1 2">UCD-FST 08-225</strain>
    </source>
</reference>
<evidence type="ECO:0000313" key="1">
    <source>
        <dbReference type="EMBL" id="TNY23148.1"/>
    </source>
</evidence>
<keyword evidence="2" id="KW-1185">Reference proteome</keyword>
<dbReference type="EMBL" id="SOZI01000015">
    <property type="protein sequence ID" value="TNY23148.1"/>
    <property type="molecule type" value="Genomic_DNA"/>
</dbReference>
<dbReference type="AlphaFoldDB" id="A0A5C5G201"/>
<accession>A0A5C5G201</accession>
<dbReference type="Proteomes" id="UP000311382">
    <property type="component" value="Unassembled WGS sequence"/>
</dbReference>
<gene>
    <name evidence="1" type="ORF">DMC30DRAFT_408050</name>
</gene>
<dbReference type="InterPro" id="IPR006740">
    <property type="entry name" value="DUF604"/>
</dbReference>
<keyword evidence="1" id="KW-0808">Transferase</keyword>
<dbReference type="PANTHER" id="PTHR10811">
    <property type="entry name" value="FRINGE-RELATED"/>
    <property type="match status" value="1"/>
</dbReference>
<dbReference type="Gene3D" id="3.90.550.50">
    <property type="match status" value="1"/>
</dbReference>